<organism evidence="1">
    <name type="scientific">Pyrococcus abyssi</name>
    <dbReference type="NCBI Taxonomy" id="29292"/>
    <lineage>
        <taxon>Archaea</taxon>
        <taxon>Methanobacteriati</taxon>
        <taxon>Methanobacteriota</taxon>
        <taxon>Thermococci</taxon>
        <taxon>Thermococcales</taxon>
        <taxon>Thermococcaceae</taxon>
        <taxon>Pyrococcus</taxon>
    </lineage>
</organism>
<accession>A0A5J6XTF3</accession>
<geneLocation type="plasmid" evidence="1">
    <name>pGE2</name>
</geneLocation>
<sequence length="128" mass="14597">MKKILAILLLSLIIATSGCIIKREGNMIIIDFSNITNTTPSYTYERLVKVGENLTIKEINTTIIPDYDPREQRFFFRIIQSNKEEIYWEPMNITISDVTILGKGYFTGTTAYIANITIVSPRELTLEG</sequence>
<dbReference type="RefSeq" id="WP_216082420.1">
    <property type="nucleotide sequence ID" value="NZ_MN477947.1"/>
</dbReference>
<protein>
    <submittedName>
        <fullName evidence="1">Uncharacterized protein</fullName>
    </submittedName>
</protein>
<name>A0A5J6XTF3_PYRAY</name>
<dbReference type="EMBL" id="MN477947">
    <property type="protein sequence ID" value="QFN51304.1"/>
    <property type="molecule type" value="Genomic_DNA"/>
</dbReference>
<dbReference type="PROSITE" id="PS51257">
    <property type="entry name" value="PROKAR_LIPOPROTEIN"/>
    <property type="match status" value="1"/>
</dbReference>
<evidence type="ECO:0000313" key="1">
    <source>
        <dbReference type="EMBL" id="QFN51304.1"/>
    </source>
</evidence>
<reference evidence="1" key="1">
    <citation type="journal article" date="2019" name="Environ. Microbiol.">
        <title>The global distribution and evolutionary history of the pT26-2 archaeal plasmid family.</title>
        <authorList>
            <person name="Badel C."/>
            <person name="Erauso G."/>
            <person name="Gomez A."/>
            <person name="Catchpole R."/>
            <person name="Gonnet M."/>
            <person name="Oberto J."/>
            <person name="Forterre P."/>
            <person name="Da Cunha V."/>
        </authorList>
    </citation>
    <scope>NUCLEOTIDE SEQUENCE</scope>
    <source>
        <strain evidence="1">GE2</strain>
        <plasmid evidence="1">pGE2</plasmid>
    </source>
</reference>
<keyword evidence="1" id="KW-0614">Plasmid</keyword>
<dbReference type="AlphaFoldDB" id="A0A5J6XTF3"/>
<proteinExistence type="predicted"/>